<reference evidence="3" key="1">
    <citation type="submission" date="2021-09" db="EMBL/GenBank/DDBJ databases">
        <title>A high-quality genome of the endoparasitic fungus Hirsutella rhossiliensis with a comparison of Hirsutella genomes reveals transposable elements contributing to genome size variation.</title>
        <authorList>
            <person name="Lin R."/>
            <person name="Jiao Y."/>
            <person name="Sun X."/>
            <person name="Ling J."/>
            <person name="Xie B."/>
            <person name="Cheng X."/>
        </authorList>
    </citation>
    <scope>NUCLEOTIDE SEQUENCE</scope>
    <source>
        <strain evidence="3">HR02</strain>
    </source>
</reference>
<feature type="transmembrane region" description="Helical" evidence="2">
    <location>
        <begin position="197"/>
        <end position="219"/>
    </location>
</feature>
<evidence type="ECO:0000313" key="3">
    <source>
        <dbReference type="EMBL" id="KAH0966275.1"/>
    </source>
</evidence>
<evidence type="ECO:0000313" key="4">
    <source>
        <dbReference type="Proteomes" id="UP000824596"/>
    </source>
</evidence>
<dbReference type="AlphaFoldDB" id="A0A9P8SLY7"/>
<sequence>MHPRDASNVCGTDMKLCPSSLGGNCCPGNYECARESCYATTKGPSTCGTKVGWYACAAVYGGGCCPDGYMCQRAGNCVPPSGSPYTFGCPASQYLCPSSMNYGCCPNGMGCAVDQCYSTNAAPVTRTMVITTTEQGLVTELTTTATALASPASPTAFPEVDPDMDSEDQKVLKYYPAAIPKVSPPGGSNSGISPAQLGGIVAGCVSFAILVLLAAFLLWKRFRRNSSTAKEGRRQPEMSSGSHTMNLQKADWDADAMSVDAIVTTPCTSRTRPSPGRVEPPSVHGSTELALTEQTPTTPAERGYYDHASGRSPATYSEHRGMPAPSISHASHESSPVYGGRHARALSDLSDVSSSVDMGSARERAPPAELEAQPWIAELPSSPSAMASAAAGDWSRLDAGVQGWVGRPPPPAYSQHQMTRIDGWANTVAASRLDVVDEEKPARYD</sequence>
<organism evidence="3 4">
    <name type="scientific">Hirsutella rhossiliensis</name>
    <dbReference type="NCBI Taxonomy" id="111463"/>
    <lineage>
        <taxon>Eukaryota</taxon>
        <taxon>Fungi</taxon>
        <taxon>Dikarya</taxon>
        <taxon>Ascomycota</taxon>
        <taxon>Pezizomycotina</taxon>
        <taxon>Sordariomycetes</taxon>
        <taxon>Hypocreomycetidae</taxon>
        <taxon>Hypocreales</taxon>
        <taxon>Ophiocordycipitaceae</taxon>
        <taxon>Hirsutella</taxon>
    </lineage>
</organism>
<dbReference type="GeneID" id="68350813"/>
<feature type="compositionally biased region" description="Low complexity" evidence="1">
    <location>
        <begin position="266"/>
        <end position="275"/>
    </location>
</feature>
<gene>
    <name evidence="3" type="ORF">HRG_01684</name>
</gene>
<dbReference type="EMBL" id="JAIZPD010000002">
    <property type="protein sequence ID" value="KAH0966275.1"/>
    <property type="molecule type" value="Genomic_DNA"/>
</dbReference>
<evidence type="ECO:0000256" key="1">
    <source>
        <dbReference type="SAM" id="MobiDB-lite"/>
    </source>
</evidence>
<keyword evidence="2" id="KW-1133">Transmembrane helix</keyword>
<comment type="caution">
    <text evidence="3">The sequence shown here is derived from an EMBL/GenBank/DDBJ whole genome shotgun (WGS) entry which is preliminary data.</text>
</comment>
<name>A0A9P8SLY7_9HYPO</name>
<dbReference type="Proteomes" id="UP000824596">
    <property type="component" value="Unassembled WGS sequence"/>
</dbReference>
<keyword evidence="2" id="KW-0472">Membrane</keyword>
<evidence type="ECO:0000256" key="2">
    <source>
        <dbReference type="SAM" id="Phobius"/>
    </source>
</evidence>
<protein>
    <submittedName>
        <fullName evidence="3">Uncharacterized protein</fullName>
    </submittedName>
</protein>
<proteinExistence type="predicted"/>
<keyword evidence="2" id="KW-0812">Transmembrane</keyword>
<accession>A0A9P8SLY7</accession>
<feature type="region of interest" description="Disordered" evidence="1">
    <location>
        <begin position="266"/>
        <end position="340"/>
    </location>
</feature>
<dbReference type="RefSeq" id="XP_044723788.1">
    <property type="nucleotide sequence ID" value="XM_044860155.1"/>
</dbReference>
<keyword evidence="4" id="KW-1185">Reference proteome</keyword>
<feature type="region of interest" description="Disordered" evidence="1">
    <location>
        <begin position="226"/>
        <end position="245"/>
    </location>
</feature>
<dbReference type="OrthoDB" id="5292518at2759"/>